<dbReference type="Proteomes" id="UP000242414">
    <property type="component" value="Unassembled WGS sequence"/>
</dbReference>
<reference evidence="1" key="1">
    <citation type="journal article" date="2016" name="Proc. Natl. Acad. Sci. U.S.A.">
        <title>Lipid metabolic changes in an early divergent fungus govern the establishment of a mutualistic symbiosis with endobacteria.</title>
        <authorList>
            <person name="Lastovetsky O.A."/>
            <person name="Gaspar M.L."/>
            <person name="Mondo S.J."/>
            <person name="LaButti K.M."/>
            <person name="Sandor L."/>
            <person name="Grigoriev I.V."/>
            <person name="Henry S.A."/>
            <person name="Pawlowska T.E."/>
        </authorList>
    </citation>
    <scope>NUCLEOTIDE SEQUENCE [LARGE SCALE GENOMIC DNA]</scope>
    <source>
        <strain evidence="1">ATCC 52814</strain>
    </source>
</reference>
<dbReference type="AlphaFoldDB" id="A0A1X0QM09"/>
<dbReference type="OrthoDB" id="2272983at2759"/>
<proteinExistence type="predicted"/>
<accession>A0A1X0QM09</accession>
<protein>
    <recommendedName>
        <fullName evidence="2">Reverse transcriptase domain-containing protein</fullName>
    </recommendedName>
</protein>
<evidence type="ECO:0000313" key="1">
    <source>
        <dbReference type="EMBL" id="ORE00785.1"/>
    </source>
</evidence>
<name>A0A1X0QM09_RHIZD</name>
<evidence type="ECO:0008006" key="2">
    <source>
        <dbReference type="Google" id="ProtNLM"/>
    </source>
</evidence>
<dbReference type="VEuPathDB" id="FungiDB:BCV72DRAFT_237397"/>
<dbReference type="EMBL" id="KV922284">
    <property type="protein sequence ID" value="ORE00785.1"/>
    <property type="molecule type" value="Genomic_DNA"/>
</dbReference>
<sequence>MNRLISSYQLGFMLDCFVGESGKLLHTVMADAESSYSIAVGLLLNQEKAYDRIHSDYLQQAMSVFGIPDPTIASLPSLFFFIAIRININGHISQ</sequence>
<organism evidence="1">
    <name type="scientific">Rhizopus microsporus var. microsporus</name>
    <dbReference type="NCBI Taxonomy" id="86635"/>
    <lineage>
        <taxon>Eukaryota</taxon>
        <taxon>Fungi</taxon>
        <taxon>Fungi incertae sedis</taxon>
        <taxon>Mucoromycota</taxon>
        <taxon>Mucoromycotina</taxon>
        <taxon>Mucoromycetes</taxon>
        <taxon>Mucorales</taxon>
        <taxon>Mucorineae</taxon>
        <taxon>Rhizopodaceae</taxon>
        <taxon>Rhizopus</taxon>
    </lineage>
</organism>
<gene>
    <name evidence="1" type="ORF">BCV72DRAFT_237397</name>
</gene>